<feature type="region of interest" description="Disordered" evidence="1">
    <location>
        <begin position="212"/>
        <end position="233"/>
    </location>
</feature>
<evidence type="ECO:0000313" key="3">
    <source>
        <dbReference type="EMBL" id="OGJ01732.1"/>
    </source>
</evidence>
<sequence length="233" mass="24724">MTPEDKKRLQVGGGIVGGLVILGLIIWAIVAATSGSPASKKKAGPALSTLDVMDDVGPIISSNEWTTVTPTATNTTSYKEFKSPEAAQLLLRLTELELKLGKESRQGTPWWKTQGGTPPPPPAAAIPISPTIVVTNTIVERYFFTNTVNTPPAPTTINNYVGAQAVATAKAAMTNTVTLTNMVNVTNYVTVKTQQAGVWDDPASREITTGTTLRVGGWGGADSRHLRRKQKQG</sequence>
<name>A0A1F6Y5W0_9BACT</name>
<gene>
    <name evidence="3" type="ORF">A3I23_00355</name>
</gene>
<dbReference type="EMBL" id="MFVL01000012">
    <property type="protein sequence ID" value="OGJ01732.1"/>
    <property type="molecule type" value="Genomic_DNA"/>
</dbReference>
<dbReference type="Proteomes" id="UP000177693">
    <property type="component" value="Unassembled WGS sequence"/>
</dbReference>
<dbReference type="AlphaFoldDB" id="A0A1F6Y5W0"/>
<protein>
    <submittedName>
        <fullName evidence="3">Uncharacterized protein</fullName>
    </submittedName>
</protein>
<keyword evidence="2" id="KW-0812">Transmembrane</keyword>
<reference evidence="3 4" key="1">
    <citation type="journal article" date="2016" name="Nat. Commun.">
        <title>Thousands of microbial genomes shed light on interconnected biogeochemical processes in an aquifer system.</title>
        <authorList>
            <person name="Anantharaman K."/>
            <person name="Brown C.T."/>
            <person name="Hug L.A."/>
            <person name="Sharon I."/>
            <person name="Castelle C.J."/>
            <person name="Probst A.J."/>
            <person name="Thomas B.C."/>
            <person name="Singh A."/>
            <person name="Wilkins M.J."/>
            <person name="Karaoz U."/>
            <person name="Brodie E.L."/>
            <person name="Williams K.H."/>
            <person name="Hubbard S.S."/>
            <person name="Banfield J.F."/>
        </authorList>
    </citation>
    <scope>NUCLEOTIDE SEQUENCE [LARGE SCALE GENOMIC DNA]</scope>
</reference>
<evidence type="ECO:0000256" key="2">
    <source>
        <dbReference type="SAM" id="Phobius"/>
    </source>
</evidence>
<keyword evidence="2" id="KW-1133">Transmembrane helix</keyword>
<organism evidence="3 4">
    <name type="scientific">Candidatus Nomurabacteria bacterium RIFCSPLOWO2_02_FULL_40_67</name>
    <dbReference type="NCBI Taxonomy" id="1801787"/>
    <lineage>
        <taxon>Bacteria</taxon>
        <taxon>Candidatus Nomuraibacteriota</taxon>
    </lineage>
</organism>
<evidence type="ECO:0000313" key="4">
    <source>
        <dbReference type="Proteomes" id="UP000177693"/>
    </source>
</evidence>
<proteinExistence type="predicted"/>
<accession>A0A1F6Y5W0</accession>
<evidence type="ECO:0000256" key="1">
    <source>
        <dbReference type="SAM" id="MobiDB-lite"/>
    </source>
</evidence>
<feature type="transmembrane region" description="Helical" evidence="2">
    <location>
        <begin position="12"/>
        <end position="32"/>
    </location>
</feature>
<keyword evidence="2" id="KW-0472">Membrane</keyword>
<comment type="caution">
    <text evidence="3">The sequence shown here is derived from an EMBL/GenBank/DDBJ whole genome shotgun (WGS) entry which is preliminary data.</text>
</comment>